<gene>
    <name evidence="8" type="ORF">ACFQMG_07995</name>
</gene>
<feature type="region of interest" description="Disordered" evidence="5">
    <location>
        <begin position="33"/>
        <end position="58"/>
    </location>
</feature>
<evidence type="ECO:0000313" key="8">
    <source>
        <dbReference type="EMBL" id="MFC7179504.1"/>
    </source>
</evidence>
<dbReference type="SUPFAM" id="SSF51445">
    <property type="entry name" value="(Trans)glycosidases"/>
    <property type="match status" value="1"/>
</dbReference>
<dbReference type="InterPro" id="IPR017853">
    <property type="entry name" value="GH"/>
</dbReference>
<feature type="domain" description="GH26" evidence="7">
    <location>
        <begin position="49"/>
        <end position="333"/>
    </location>
</feature>
<evidence type="ECO:0000259" key="7">
    <source>
        <dbReference type="PROSITE" id="PS51764"/>
    </source>
</evidence>
<feature type="signal peptide" evidence="6">
    <location>
        <begin position="1"/>
        <end position="27"/>
    </location>
</feature>
<dbReference type="InterPro" id="IPR000805">
    <property type="entry name" value="Glyco_hydro_26"/>
</dbReference>
<protein>
    <submittedName>
        <fullName evidence="8">Glycoside hydrolase family 26 protein</fullName>
    </submittedName>
</protein>
<feature type="chain" id="PRO_5045850486" evidence="6">
    <location>
        <begin position="28"/>
        <end position="347"/>
    </location>
</feature>
<feature type="active site" description="Nucleophile" evidence="4">
    <location>
        <position position="271"/>
    </location>
</feature>
<keyword evidence="3 4" id="KW-0326">Glycosidase</keyword>
<dbReference type="Gene3D" id="3.20.20.80">
    <property type="entry name" value="Glycosidases"/>
    <property type="match status" value="1"/>
</dbReference>
<evidence type="ECO:0000256" key="5">
    <source>
        <dbReference type="SAM" id="MobiDB-lite"/>
    </source>
</evidence>
<proteinExistence type="inferred from homology"/>
<dbReference type="GO" id="GO:0016787">
    <property type="term" value="F:hydrolase activity"/>
    <property type="evidence" value="ECO:0007669"/>
    <property type="project" value="UniProtKB-KW"/>
</dbReference>
<evidence type="ECO:0000256" key="6">
    <source>
        <dbReference type="SAM" id="SignalP"/>
    </source>
</evidence>
<feature type="active site" description="Proton donor" evidence="4">
    <location>
        <position position="167"/>
    </location>
</feature>
<evidence type="ECO:0000256" key="3">
    <source>
        <dbReference type="ARBA" id="ARBA00023295"/>
    </source>
</evidence>
<evidence type="ECO:0000256" key="2">
    <source>
        <dbReference type="ARBA" id="ARBA00022801"/>
    </source>
</evidence>
<evidence type="ECO:0000256" key="1">
    <source>
        <dbReference type="ARBA" id="ARBA00007754"/>
    </source>
</evidence>
<keyword evidence="2 4" id="KW-0378">Hydrolase</keyword>
<dbReference type="PROSITE" id="PS51257">
    <property type="entry name" value="PROKAR_LIPOPROTEIN"/>
    <property type="match status" value="1"/>
</dbReference>
<keyword evidence="9" id="KW-1185">Reference proteome</keyword>
<dbReference type="InterPro" id="IPR022790">
    <property type="entry name" value="GH26_dom"/>
</dbReference>
<dbReference type="PANTHER" id="PTHR40079">
    <property type="entry name" value="MANNAN ENDO-1,4-BETA-MANNOSIDASE E-RELATED"/>
    <property type="match status" value="1"/>
</dbReference>
<dbReference type="Proteomes" id="UP001596435">
    <property type="component" value="Unassembled WGS sequence"/>
</dbReference>
<name>A0ABW2FTQ9_9ACTN</name>
<evidence type="ECO:0000313" key="9">
    <source>
        <dbReference type="Proteomes" id="UP001596435"/>
    </source>
</evidence>
<dbReference type="PANTHER" id="PTHR40079:SF4">
    <property type="entry name" value="GH26 DOMAIN-CONTAINING PROTEIN-RELATED"/>
    <property type="match status" value="1"/>
</dbReference>
<evidence type="ECO:0000256" key="4">
    <source>
        <dbReference type="PROSITE-ProRule" id="PRU01100"/>
    </source>
</evidence>
<reference evidence="9" key="1">
    <citation type="journal article" date="2019" name="Int. J. Syst. Evol. Microbiol.">
        <title>The Global Catalogue of Microorganisms (GCM) 10K type strain sequencing project: providing services to taxonomists for standard genome sequencing and annotation.</title>
        <authorList>
            <consortium name="The Broad Institute Genomics Platform"/>
            <consortium name="The Broad Institute Genome Sequencing Center for Infectious Disease"/>
            <person name="Wu L."/>
            <person name="Ma J."/>
        </authorList>
    </citation>
    <scope>NUCLEOTIDE SEQUENCE [LARGE SCALE GENOMIC DNA]</scope>
    <source>
        <strain evidence="9">CGMCC 1.12859</strain>
    </source>
</reference>
<dbReference type="EMBL" id="JBHTAJ010000011">
    <property type="protein sequence ID" value="MFC7179504.1"/>
    <property type="molecule type" value="Genomic_DNA"/>
</dbReference>
<accession>A0ABW2FTQ9</accession>
<sequence length="347" mass="36423">MIRRPLARPAARRLAALAIAVPLLATACSTADGGSAGDGAGAPGPAASSSAPVLPPYDASALRTPTGRMLGVASEGGPADLGPVDAFAAKAGHRPDVREYYQEWGEDFDTAGNTALWKSGVLPLLSLVPDQTPLSRIASGGEDAYLTRFAQQVRGFQGPVVIAFAPEMNGAWAPWGPGKATPDEYVKAWQRLHDAFRDQQATNVIWMWTPHVADSGTGAPVKPYYPGDDYVDWLGLIGYYGPQDGTAFRTLFAPTLKTLRGFTAKPLLIAETGVAESPQKVAQINDLFSNAAGTNGLIGLVWYDLRKKWPGSTQLTDWRVDSSAAAAAAVVKAVGAKGFGHPVTPAG</sequence>
<dbReference type="PROSITE" id="PS51764">
    <property type="entry name" value="GH26"/>
    <property type="match status" value="1"/>
</dbReference>
<dbReference type="Pfam" id="PF02156">
    <property type="entry name" value="Glyco_hydro_26"/>
    <property type="match status" value="1"/>
</dbReference>
<dbReference type="RefSeq" id="WP_345707712.1">
    <property type="nucleotide sequence ID" value="NZ_BAABKV010000001.1"/>
</dbReference>
<organism evidence="8 9">
    <name type="scientific">Kitasatospora paranensis</name>
    <dbReference type="NCBI Taxonomy" id="258053"/>
    <lineage>
        <taxon>Bacteria</taxon>
        <taxon>Bacillati</taxon>
        <taxon>Actinomycetota</taxon>
        <taxon>Actinomycetes</taxon>
        <taxon>Kitasatosporales</taxon>
        <taxon>Streptomycetaceae</taxon>
        <taxon>Kitasatospora</taxon>
    </lineage>
</organism>
<comment type="caution">
    <text evidence="8">The sequence shown here is derived from an EMBL/GenBank/DDBJ whole genome shotgun (WGS) entry which is preliminary data.</text>
</comment>
<comment type="similarity">
    <text evidence="1 4">Belongs to the glycosyl hydrolase 26 family.</text>
</comment>
<keyword evidence="6" id="KW-0732">Signal</keyword>